<comment type="caution">
    <text evidence="1">The sequence shown here is derived from an EMBL/GenBank/DDBJ whole genome shotgun (WGS) entry which is preliminary data.</text>
</comment>
<gene>
    <name evidence="1" type="ORF">M099_0477</name>
</gene>
<dbReference type="PATRIC" id="fig|1339352.3.peg.467"/>
<accession>A0A069SW80</accession>
<reference evidence="1 2" key="1">
    <citation type="submission" date="2014-04" db="EMBL/GenBank/DDBJ databases">
        <authorList>
            <person name="Sears C."/>
            <person name="Carroll K."/>
            <person name="Sack B.R."/>
            <person name="Qadri F."/>
            <person name="Myers L.L."/>
            <person name="Chung G.-T."/>
            <person name="Escheverria P."/>
            <person name="Fraser C.M."/>
            <person name="Sadzewicz L."/>
            <person name="Shefchek K.A."/>
            <person name="Tallon L."/>
            <person name="Das S.P."/>
            <person name="Daugherty S."/>
            <person name="Mongodin E.F."/>
        </authorList>
    </citation>
    <scope>NUCLEOTIDE SEQUENCE [LARGE SCALE GENOMIC DNA]</scope>
    <source>
        <strain evidence="1 2">3975 RP4</strain>
    </source>
</reference>
<evidence type="ECO:0000313" key="2">
    <source>
        <dbReference type="Proteomes" id="UP000027661"/>
    </source>
</evidence>
<organism evidence="1 2">
    <name type="scientific">Phocaeicola vulgatus str. 3975 RP4</name>
    <dbReference type="NCBI Taxonomy" id="1339352"/>
    <lineage>
        <taxon>Bacteria</taxon>
        <taxon>Pseudomonadati</taxon>
        <taxon>Bacteroidota</taxon>
        <taxon>Bacteroidia</taxon>
        <taxon>Bacteroidales</taxon>
        <taxon>Bacteroidaceae</taxon>
        <taxon>Phocaeicola</taxon>
    </lineage>
</organism>
<sequence>MYKKEPYHYLGVELIRLFLWLIKGVKVSSDEKSFSSKVVF</sequence>
<proteinExistence type="predicted"/>
<dbReference type="AlphaFoldDB" id="A0A069SW80"/>
<name>A0A069SW80_PHOVU</name>
<dbReference type="EMBL" id="JNHM01000005">
    <property type="protein sequence ID" value="KDS56406.1"/>
    <property type="molecule type" value="Genomic_DNA"/>
</dbReference>
<evidence type="ECO:0000313" key="1">
    <source>
        <dbReference type="EMBL" id="KDS56406.1"/>
    </source>
</evidence>
<protein>
    <submittedName>
        <fullName evidence="1">Uncharacterized protein</fullName>
    </submittedName>
</protein>
<dbReference type="Proteomes" id="UP000027661">
    <property type="component" value="Unassembled WGS sequence"/>
</dbReference>